<feature type="region of interest" description="Disordered" evidence="1">
    <location>
        <begin position="1"/>
        <end position="107"/>
    </location>
</feature>
<organism evidence="2 3">
    <name type="scientific">Ambispora gerdemannii</name>
    <dbReference type="NCBI Taxonomy" id="144530"/>
    <lineage>
        <taxon>Eukaryota</taxon>
        <taxon>Fungi</taxon>
        <taxon>Fungi incertae sedis</taxon>
        <taxon>Mucoromycota</taxon>
        <taxon>Glomeromycotina</taxon>
        <taxon>Glomeromycetes</taxon>
        <taxon>Archaeosporales</taxon>
        <taxon>Ambisporaceae</taxon>
        <taxon>Ambispora</taxon>
    </lineage>
</organism>
<proteinExistence type="predicted"/>
<reference evidence="2" key="1">
    <citation type="submission" date="2021-06" db="EMBL/GenBank/DDBJ databases">
        <authorList>
            <person name="Kallberg Y."/>
            <person name="Tangrot J."/>
            <person name="Rosling A."/>
        </authorList>
    </citation>
    <scope>NUCLEOTIDE SEQUENCE</scope>
    <source>
        <strain evidence="2">MT106</strain>
    </source>
</reference>
<evidence type="ECO:0000313" key="2">
    <source>
        <dbReference type="EMBL" id="CAG8463727.1"/>
    </source>
</evidence>
<evidence type="ECO:0000256" key="1">
    <source>
        <dbReference type="SAM" id="MobiDB-lite"/>
    </source>
</evidence>
<accession>A0A9N8VV63</accession>
<sequence length="107" mass="12234">MTQRAKAKTVAKQATTNEEHIRGTAKSRASFISYVESSLAAPSKRRKRHSSRKAVSLSTSSNHAETLYHNLQRRSRQSKGDINWPLCENARTRRNMQNQKSDEDNFT</sequence>
<name>A0A9N8VV63_9GLOM</name>
<dbReference type="Proteomes" id="UP000789831">
    <property type="component" value="Unassembled WGS sequence"/>
</dbReference>
<keyword evidence="3" id="KW-1185">Reference proteome</keyword>
<comment type="caution">
    <text evidence="2">The sequence shown here is derived from an EMBL/GenBank/DDBJ whole genome shotgun (WGS) entry which is preliminary data.</text>
</comment>
<dbReference type="EMBL" id="CAJVPL010000197">
    <property type="protein sequence ID" value="CAG8463727.1"/>
    <property type="molecule type" value="Genomic_DNA"/>
</dbReference>
<protein>
    <submittedName>
        <fullName evidence="2">2624_t:CDS:1</fullName>
    </submittedName>
</protein>
<gene>
    <name evidence="2" type="ORF">AGERDE_LOCUS2386</name>
</gene>
<feature type="compositionally biased region" description="Basic residues" evidence="1">
    <location>
        <begin position="43"/>
        <end position="52"/>
    </location>
</feature>
<evidence type="ECO:0000313" key="3">
    <source>
        <dbReference type="Proteomes" id="UP000789831"/>
    </source>
</evidence>
<dbReference type="AlphaFoldDB" id="A0A9N8VV63"/>